<evidence type="ECO:0000313" key="2">
    <source>
        <dbReference type="Proteomes" id="UP000180254"/>
    </source>
</evidence>
<dbReference type="GO" id="GO:0000287">
    <property type="term" value="F:magnesium ion binding"/>
    <property type="evidence" value="ECO:0007669"/>
    <property type="project" value="InterPro"/>
</dbReference>
<gene>
    <name evidence="1" type="ORF">EUAN_12570</name>
</gene>
<dbReference type="Proteomes" id="UP000180254">
    <property type="component" value="Unassembled WGS sequence"/>
</dbReference>
<protein>
    <submittedName>
        <fullName evidence="1">Endodeoxyribonuclease RusA</fullName>
    </submittedName>
</protein>
<name>A0A1S1V6E1_9FIRM</name>
<dbReference type="AlphaFoldDB" id="A0A1S1V6E1"/>
<dbReference type="SUPFAM" id="SSF103084">
    <property type="entry name" value="Holliday junction resolvase RusA"/>
    <property type="match status" value="1"/>
</dbReference>
<dbReference type="Pfam" id="PF05866">
    <property type="entry name" value="RusA"/>
    <property type="match status" value="1"/>
</dbReference>
<comment type="caution">
    <text evidence="1">The sequence shown here is derived from an EMBL/GenBank/DDBJ whole genome shotgun (WGS) entry which is preliminary data.</text>
</comment>
<dbReference type="GO" id="GO:0006281">
    <property type="term" value="P:DNA repair"/>
    <property type="evidence" value="ECO:0007669"/>
    <property type="project" value="InterPro"/>
</dbReference>
<reference evidence="1 2" key="1">
    <citation type="submission" date="2016-09" db="EMBL/GenBank/DDBJ databases">
        <title>Genome sequence of Eubacterium angustum.</title>
        <authorList>
            <person name="Poehlein A."/>
            <person name="Daniel R."/>
        </authorList>
    </citation>
    <scope>NUCLEOTIDE SEQUENCE [LARGE SCALE GENOMIC DNA]</scope>
    <source>
        <strain evidence="1 2">DSM 1989</strain>
    </source>
</reference>
<keyword evidence="2" id="KW-1185">Reference proteome</keyword>
<dbReference type="RefSeq" id="WP_211266298.1">
    <property type="nucleotide sequence ID" value="NZ_MKIE01000004.1"/>
</dbReference>
<dbReference type="STRING" id="39480.EUAN_12570"/>
<dbReference type="InterPro" id="IPR008822">
    <property type="entry name" value="Endonuclease_RusA-like"/>
</dbReference>
<sequence>MIVFEIPGEPIAKARPRVTKWGVHTPEKTKNYEVLVKELYAINHGQTMLEGELGIRLKLYFQIPKSASKKKKQLMMDQELRPTKKPDLDNCMKSITDALNGLAYKDDSQIVSATIEKYYSDMPRAEVEIKSIEKDEG</sequence>
<evidence type="ECO:0000313" key="1">
    <source>
        <dbReference type="EMBL" id="OHW62188.1"/>
    </source>
</evidence>
<accession>A0A1S1V6E1</accession>
<proteinExistence type="predicted"/>
<organism evidence="1 2">
    <name type="scientific">Andreesenia angusta</name>
    <dbReference type="NCBI Taxonomy" id="39480"/>
    <lineage>
        <taxon>Bacteria</taxon>
        <taxon>Bacillati</taxon>
        <taxon>Bacillota</taxon>
        <taxon>Tissierellia</taxon>
        <taxon>Tissierellales</taxon>
        <taxon>Gottschalkiaceae</taxon>
        <taxon>Andreesenia</taxon>
    </lineage>
</organism>
<dbReference type="EMBL" id="MKIE01000004">
    <property type="protein sequence ID" value="OHW62188.1"/>
    <property type="molecule type" value="Genomic_DNA"/>
</dbReference>
<dbReference type="Gene3D" id="3.30.1330.70">
    <property type="entry name" value="Holliday junction resolvase RusA"/>
    <property type="match status" value="1"/>
</dbReference>
<dbReference type="GO" id="GO:0006310">
    <property type="term" value="P:DNA recombination"/>
    <property type="evidence" value="ECO:0007669"/>
    <property type="project" value="InterPro"/>
</dbReference>
<dbReference type="InterPro" id="IPR036614">
    <property type="entry name" value="RusA-like_sf"/>
</dbReference>